<reference evidence="1" key="1">
    <citation type="submission" date="2020-05" db="EMBL/GenBank/DDBJ databases">
        <authorList>
            <person name="Chiriac C."/>
            <person name="Salcher M."/>
            <person name="Ghai R."/>
            <person name="Kavagutti S V."/>
        </authorList>
    </citation>
    <scope>NUCLEOTIDE SEQUENCE</scope>
</reference>
<organism evidence="1">
    <name type="scientific">uncultured Caudovirales phage</name>
    <dbReference type="NCBI Taxonomy" id="2100421"/>
    <lineage>
        <taxon>Viruses</taxon>
        <taxon>Duplodnaviria</taxon>
        <taxon>Heunggongvirae</taxon>
        <taxon>Uroviricota</taxon>
        <taxon>Caudoviricetes</taxon>
        <taxon>Peduoviridae</taxon>
        <taxon>Maltschvirus</taxon>
        <taxon>Maltschvirus maltsch</taxon>
    </lineage>
</organism>
<proteinExistence type="predicted"/>
<accession>A0A6J5RB82</accession>
<evidence type="ECO:0000313" key="1">
    <source>
        <dbReference type="EMBL" id="CAB4194239.1"/>
    </source>
</evidence>
<protein>
    <submittedName>
        <fullName evidence="1">Uncharacterized protein</fullName>
    </submittedName>
</protein>
<sequence length="162" mass="18140">MTLRICVDCHPGSMSLGIDFISELCAMHRQPATFEPNPTAVYMTQVATELAREKESYLLKAFEKVGINPNVVIEQDALITELKAKLDAVVELTRIDAIEIATSHDPDYYSGWDMAMGTIREAVEKELKTKELEPCKYCPTLHFLGNRTCTCNCHATIEKELG</sequence>
<dbReference type="EMBL" id="LR797517">
    <property type="protein sequence ID" value="CAB4221955.1"/>
    <property type="molecule type" value="Genomic_DNA"/>
</dbReference>
<dbReference type="EMBL" id="LR797209">
    <property type="protein sequence ID" value="CAB4194239.1"/>
    <property type="molecule type" value="Genomic_DNA"/>
</dbReference>
<evidence type="ECO:0000313" key="2">
    <source>
        <dbReference type="EMBL" id="CAB4221955.1"/>
    </source>
</evidence>
<gene>
    <name evidence="1" type="ORF">UFOVP1261_19</name>
    <name evidence="2" type="ORF">UFOVP1650_7</name>
</gene>
<name>A0A6J5RB82_9CAUD</name>